<protein>
    <recommendedName>
        <fullName evidence="2">Reverse transcriptase domain-containing protein</fullName>
    </recommendedName>
</protein>
<dbReference type="Pfam" id="PF13456">
    <property type="entry name" value="RVT_3"/>
    <property type="match status" value="1"/>
</dbReference>
<dbReference type="InterPro" id="IPR000477">
    <property type="entry name" value="RT_dom"/>
</dbReference>
<dbReference type="EMBL" id="DF973260">
    <property type="protein sequence ID" value="GAU22980.1"/>
    <property type="molecule type" value="Genomic_DNA"/>
</dbReference>
<name>A0A2Z6MHX8_TRISU</name>
<dbReference type="InterPro" id="IPR044730">
    <property type="entry name" value="RNase_H-like_dom_plant"/>
</dbReference>
<dbReference type="PROSITE" id="PS50878">
    <property type="entry name" value="RT_POL"/>
    <property type="match status" value="1"/>
</dbReference>
<dbReference type="Pfam" id="PF00078">
    <property type="entry name" value="RVT_1"/>
    <property type="match status" value="1"/>
</dbReference>
<gene>
    <name evidence="3" type="ORF">TSUD_98080</name>
</gene>
<dbReference type="PANTHER" id="PTHR33116">
    <property type="entry name" value="REVERSE TRANSCRIPTASE ZINC-BINDING DOMAIN-CONTAINING PROTEIN-RELATED-RELATED"/>
    <property type="match status" value="1"/>
</dbReference>
<dbReference type="Pfam" id="PF13966">
    <property type="entry name" value="zf-RVT"/>
    <property type="match status" value="1"/>
</dbReference>
<evidence type="ECO:0000259" key="2">
    <source>
        <dbReference type="PROSITE" id="PS50878"/>
    </source>
</evidence>
<dbReference type="SUPFAM" id="SSF56672">
    <property type="entry name" value="DNA/RNA polymerases"/>
    <property type="match status" value="1"/>
</dbReference>
<reference evidence="4" key="1">
    <citation type="journal article" date="2017" name="Front. Plant Sci.">
        <title>Climate Clever Clovers: New Paradigm to Reduce the Environmental Footprint of Ruminants by Breeding Low Methanogenic Forages Utilizing Haplotype Variation.</title>
        <authorList>
            <person name="Kaur P."/>
            <person name="Appels R."/>
            <person name="Bayer P.E."/>
            <person name="Keeble-Gagnere G."/>
            <person name="Wang J."/>
            <person name="Hirakawa H."/>
            <person name="Shirasawa K."/>
            <person name="Vercoe P."/>
            <person name="Stefanova K."/>
            <person name="Durmic Z."/>
            <person name="Nichols P."/>
            <person name="Revell C."/>
            <person name="Isobe S.N."/>
            <person name="Edwards D."/>
            <person name="Erskine W."/>
        </authorList>
    </citation>
    <scope>NUCLEOTIDE SEQUENCE [LARGE SCALE GENOMIC DNA]</scope>
    <source>
        <strain evidence="4">cv. Daliak</strain>
    </source>
</reference>
<dbReference type="Proteomes" id="UP000242715">
    <property type="component" value="Unassembled WGS sequence"/>
</dbReference>
<dbReference type="InterPro" id="IPR043502">
    <property type="entry name" value="DNA/RNA_pol_sf"/>
</dbReference>
<dbReference type="InterPro" id="IPR002156">
    <property type="entry name" value="RNaseH_domain"/>
</dbReference>
<dbReference type="CDD" id="cd06222">
    <property type="entry name" value="RNase_H_like"/>
    <property type="match status" value="1"/>
</dbReference>
<dbReference type="GO" id="GO:0003676">
    <property type="term" value="F:nucleic acid binding"/>
    <property type="evidence" value="ECO:0007669"/>
    <property type="project" value="InterPro"/>
</dbReference>
<proteinExistence type="predicted"/>
<dbReference type="Gene3D" id="3.30.420.10">
    <property type="entry name" value="Ribonuclease H-like superfamily/Ribonuclease H"/>
    <property type="match status" value="1"/>
</dbReference>
<dbReference type="InterPro" id="IPR036397">
    <property type="entry name" value="RNaseH_sf"/>
</dbReference>
<organism evidence="3 4">
    <name type="scientific">Trifolium subterraneum</name>
    <name type="common">Subterranean clover</name>
    <dbReference type="NCBI Taxonomy" id="3900"/>
    <lineage>
        <taxon>Eukaryota</taxon>
        <taxon>Viridiplantae</taxon>
        <taxon>Streptophyta</taxon>
        <taxon>Embryophyta</taxon>
        <taxon>Tracheophyta</taxon>
        <taxon>Spermatophyta</taxon>
        <taxon>Magnoliopsida</taxon>
        <taxon>eudicotyledons</taxon>
        <taxon>Gunneridae</taxon>
        <taxon>Pentapetalae</taxon>
        <taxon>rosids</taxon>
        <taxon>fabids</taxon>
        <taxon>Fabales</taxon>
        <taxon>Fabaceae</taxon>
        <taxon>Papilionoideae</taxon>
        <taxon>50 kb inversion clade</taxon>
        <taxon>NPAAA clade</taxon>
        <taxon>Hologalegina</taxon>
        <taxon>IRL clade</taxon>
        <taxon>Trifolieae</taxon>
        <taxon>Trifolium</taxon>
    </lineage>
</organism>
<dbReference type="CDD" id="cd01650">
    <property type="entry name" value="RT_nLTR_like"/>
    <property type="match status" value="1"/>
</dbReference>
<keyword evidence="4" id="KW-1185">Reference proteome</keyword>
<evidence type="ECO:0000313" key="3">
    <source>
        <dbReference type="EMBL" id="GAU22980.1"/>
    </source>
</evidence>
<dbReference type="PANTHER" id="PTHR33116:SF80">
    <property type="entry name" value="REVERSE TRANSCRIPTASE ZINC-BINDING DOMAIN-CONTAINING PROTEIN"/>
    <property type="match status" value="1"/>
</dbReference>
<evidence type="ECO:0000313" key="4">
    <source>
        <dbReference type="Proteomes" id="UP000242715"/>
    </source>
</evidence>
<dbReference type="InterPro" id="IPR012337">
    <property type="entry name" value="RNaseH-like_sf"/>
</dbReference>
<dbReference type="SUPFAM" id="SSF53098">
    <property type="entry name" value="Ribonuclease H-like"/>
    <property type="match status" value="1"/>
</dbReference>
<dbReference type="InterPro" id="IPR026960">
    <property type="entry name" value="RVT-Znf"/>
</dbReference>
<accession>A0A2Z6MHX8</accession>
<dbReference type="OrthoDB" id="1430711at2759"/>
<dbReference type="GO" id="GO:0004523">
    <property type="term" value="F:RNA-DNA hybrid ribonuclease activity"/>
    <property type="evidence" value="ECO:0007669"/>
    <property type="project" value="InterPro"/>
</dbReference>
<evidence type="ECO:0000256" key="1">
    <source>
        <dbReference type="SAM" id="MobiDB-lite"/>
    </source>
</evidence>
<sequence>MEPFCIPWSCVDLSPKQSEPIIKNQPKTQKSFVQAVNNVCEIPLSQLPQPCVKGDRLAIPIPEEEYSVGLDACKHNLHGRIIWPKGATPLTVAALKSKLIPLWKDLSKWGISSLEFLREQDLRLEAELNLNSEVDKGVANTVRSIGGSSSHGSFVADSQVEQSVESQHLTTPDRVKKDMAFLKNSWANMAEMDANETRLADSSVNDPRHSADGFQLKLSNAQKKAKKKVNQSSKDSYATRSKPFQPFMPQPTIRPMEEFKQWTNSNNLIHLPTTGAEFTWANGRGGARYTERRLDRAIFSEAESKLQQIQSQLQLLNPSDALLEEEKLAQINLEEALCRQESFWSEKENLKWHLEGDRNTKYFHKLAKIKTSAKIITSLQDGDSVLIDPLLAEEVIPKLITDDINALITMLPSVQEIKTAVFALNKDSAPGFNSNIIALLPKLQHATSIDQYRPIAMANFKFKIISKIIADRLAPILPTIISEEQMGFIHHMNIKDCLCITSEAANLLHNKAFGGNLALKIDISKAFDTLDWSFLLNVLKSFGFNDVFCNWIHVILQSNFLSISINGKSEGYFTCSRGVRQGDPLSPLLFCIAEDVLSRSISKLVADGMLDLIKGTRHIKVPSHTFYADDLMIFCKGKLVGLKALKELFTTYALQSGQVINTAKSTIYSGSITQGRLTLIVDLLNFRLCVLPFNYLGVPIFKGKPKTRYLQPIPDKITFKLTAWQASFLSMAGRVQLVKSVIQSMLIYSISIYSWPIGLIKEVEKHIRNFIWSGDVDKRKLVTTSWKKVCRPLAQGGLNLRSISNLNKAVNLKLGWSLFNSQSSWSKLLRDRVLRGNKPIHHHIFSSIWSNIKDEFSTTIENSFWLLGNGENINFWNDNWCGNPLSEQLNIPFHIRHLLSSKVSDYIHNGQWNLPLQLTQVFNNLSTLVHQVTIPFESCQDKLLWKHSDTGELHLKEAYNFKLQQFQDLHWAKTIWSPDIQPSKSLFVWRLMHNKVPTDDNLMLRGCALPSMCNFCNKHVETSFHIFFECEFAVKIWSWFANCLNLVLQFTSMEDIWKICDLNWSPQCKIVIIAAMVNLLNCIWMARNQARFSNKIISWRSAISWIIVVTSLTGNNTRKVSSNSIRDFTILKTFKVTIHHPNVPAIKEIIWQPPMRNWIKCNIDGACTQGLASCSGVFRNHDAEFLYCFAKPLGNLSPFLAELCGAMRVVELAYHLNWKNLWLETDSTMVVSVFNNISEPVAWNLRNRWVNTRSLLNGMNCIVSHIHREGNKVADLLACHGLSLNSISHWNVAPSFIRNSLAKNHLGLPNFRFCSI</sequence>
<feature type="region of interest" description="Disordered" evidence="1">
    <location>
        <begin position="221"/>
        <end position="250"/>
    </location>
</feature>
<feature type="domain" description="Reverse transcriptase" evidence="2">
    <location>
        <begin position="421"/>
        <end position="700"/>
    </location>
</feature>